<keyword evidence="2" id="KW-0732">Signal</keyword>
<name>A0A507ARA7_9PEZI</name>
<reference evidence="3 4" key="1">
    <citation type="submission" date="2019-06" db="EMBL/GenBank/DDBJ databases">
        <title>Draft genome sequence of the filamentous fungus Phialemoniopsis curvata isolated from diesel fuel.</title>
        <authorList>
            <person name="Varaljay V.A."/>
            <person name="Lyon W.J."/>
            <person name="Crouch A.L."/>
            <person name="Drake C.E."/>
            <person name="Hollomon J.M."/>
            <person name="Nadeau L.J."/>
            <person name="Nunn H.S."/>
            <person name="Stevenson B.S."/>
            <person name="Bojanowski C.L."/>
            <person name="Crookes-Goodson W.J."/>
        </authorList>
    </citation>
    <scope>NUCLEOTIDE SEQUENCE [LARGE SCALE GENOMIC DNA]</scope>
    <source>
        <strain evidence="3 4">D216</strain>
    </source>
</reference>
<dbReference type="EMBL" id="SKBQ01000034">
    <property type="protein sequence ID" value="TPX13365.1"/>
    <property type="molecule type" value="Genomic_DNA"/>
</dbReference>
<proteinExistence type="predicted"/>
<dbReference type="InParanoid" id="A0A507ARA7"/>
<dbReference type="PROSITE" id="PS51257">
    <property type="entry name" value="PROKAR_LIPOPROTEIN"/>
    <property type="match status" value="1"/>
</dbReference>
<dbReference type="STRING" id="1093900.A0A507ARA7"/>
<feature type="chain" id="PRO_5021358755" description="Acetylesterase" evidence="2">
    <location>
        <begin position="19"/>
        <end position="315"/>
    </location>
</feature>
<dbReference type="RefSeq" id="XP_030995076.1">
    <property type="nucleotide sequence ID" value="XM_031140690.1"/>
</dbReference>
<evidence type="ECO:0000313" key="4">
    <source>
        <dbReference type="Proteomes" id="UP000319257"/>
    </source>
</evidence>
<dbReference type="PANTHER" id="PTHR45648">
    <property type="entry name" value="GDSL LIPASE/ACYLHYDROLASE FAMILY PROTEIN (AFU_ORTHOLOGUE AFUA_4G14700)"/>
    <property type="match status" value="1"/>
</dbReference>
<evidence type="ECO:0000313" key="3">
    <source>
        <dbReference type="EMBL" id="TPX13365.1"/>
    </source>
</evidence>
<dbReference type="GO" id="GO:0016788">
    <property type="term" value="F:hydrolase activity, acting on ester bonds"/>
    <property type="evidence" value="ECO:0007669"/>
    <property type="project" value="InterPro"/>
</dbReference>
<accession>A0A507ARA7</accession>
<keyword evidence="4" id="KW-1185">Reference proteome</keyword>
<comment type="caution">
    <text evidence="3">The sequence shown here is derived from an EMBL/GenBank/DDBJ whole genome shotgun (WGS) entry which is preliminary data.</text>
</comment>
<dbReference type="AlphaFoldDB" id="A0A507ARA7"/>
<evidence type="ECO:0008006" key="5">
    <source>
        <dbReference type="Google" id="ProtNLM"/>
    </source>
</evidence>
<dbReference type="OrthoDB" id="1600564at2759"/>
<dbReference type="Pfam" id="PF00657">
    <property type="entry name" value="Lipase_GDSL"/>
    <property type="match status" value="1"/>
</dbReference>
<dbReference type="InterPro" id="IPR001087">
    <property type="entry name" value="GDSL"/>
</dbReference>
<dbReference type="InterPro" id="IPR051058">
    <property type="entry name" value="GDSL_Est/Lipase"/>
</dbReference>
<keyword evidence="1" id="KW-0378">Hydrolase</keyword>
<dbReference type="GeneID" id="41973542"/>
<dbReference type="InterPro" id="IPR036514">
    <property type="entry name" value="SGNH_hydro_sf"/>
</dbReference>
<dbReference type="CDD" id="cd01846">
    <property type="entry name" value="fatty_acyltransferase_like"/>
    <property type="match status" value="1"/>
</dbReference>
<protein>
    <recommendedName>
        <fullName evidence="5">Acetylesterase</fullName>
    </recommendedName>
</protein>
<evidence type="ECO:0000256" key="1">
    <source>
        <dbReference type="ARBA" id="ARBA00022801"/>
    </source>
</evidence>
<dbReference type="Gene3D" id="3.40.50.1110">
    <property type="entry name" value="SGNH hydrolase"/>
    <property type="match status" value="1"/>
</dbReference>
<gene>
    <name evidence="3" type="ORF">E0L32_006095</name>
</gene>
<evidence type="ECO:0000256" key="2">
    <source>
        <dbReference type="SAM" id="SignalP"/>
    </source>
</evidence>
<sequence length="315" mass="33294">MKTSRAIVGAALLGLASASCSTGQSATLGTSTTSAPTTAPTGTKYLITFGDSYSQTGFNINSTKPSAANPIGNPPLPGWTASGGLNWVGFLASRLNTSLLLAYNFAYGGATTSADLVKPYEPTVLSFVDQVREFSASVAAKPDYAPWTADDALFGVWIGVNDVGNTFWLGNVSETNLKIMDVYFAQLQTLYDAGARRFAILSVPPIEKTPAQLAQGSDWSTETEARVIGEYNALLAARLASFTQANAGIIDAKIVDTQAPFNAALADPAKYGAPNATCYNADGVSCLWFNDYHPGVRINELVAEAVFEEFKGSFF</sequence>
<feature type="signal peptide" evidence="2">
    <location>
        <begin position="1"/>
        <end position="18"/>
    </location>
</feature>
<organism evidence="3 4">
    <name type="scientific">Thyridium curvatum</name>
    <dbReference type="NCBI Taxonomy" id="1093900"/>
    <lineage>
        <taxon>Eukaryota</taxon>
        <taxon>Fungi</taxon>
        <taxon>Dikarya</taxon>
        <taxon>Ascomycota</taxon>
        <taxon>Pezizomycotina</taxon>
        <taxon>Sordariomycetes</taxon>
        <taxon>Sordariomycetidae</taxon>
        <taxon>Thyridiales</taxon>
        <taxon>Thyridiaceae</taxon>
        <taxon>Thyridium</taxon>
    </lineage>
</organism>
<dbReference type="PANTHER" id="PTHR45648:SF22">
    <property type="entry name" value="GDSL LIPASE_ACYLHYDROLASE FAMILY PROTEIN (AFU_ORTHOLOGUE AFUA_4G14700)"/>
    <property type="match status" value="1"/>
</dbReference>
<dbReference type="SUPFAM" id="SSF52266">
    <property type="entry name" value="SGNH hydrolase"/>
    <property type="match status" value="1"/>
</dbReference>
<dbReference type="Proteomes" id="UP000319257">
    <property type="component" value="Unassembled WGS sequence"/>
</dbReference>